<sequence>IGLAGVELGALVGNCVGRFRVRVSEGPVSVEGMSGAMRCGVILPGGTATQQLELGLLAEERGWDGVFICEVAYGVDAWSLLAGMAVRTSRIRLGTLLSPLPWRRPWKLAGQVATVDQLSGGRAIVTVGLGATEMLMGTAEVTDRRERAERMDEGIDLMRTLWSGGRTYSGKYYEFGAGVVGGIVEMGLPVQRPVPIWVVGAWPRPRSMRRAARCEGVVPEYHLDGRESTTSDAREMKTWLLDHGARADIDIIAEGETAADDAAAAREHVASRADVGCTWWLETRWQRSADEAVRLEEVRERILAGPPRR</sequence>
<dbReference type="InterPro" id="IPR011251">
    <property type="entry name" value="Luciferase-like_dom"/>
</dbReference>
<evidence type="ECO:0000313" key="6">
    <source>
        <dbReference type="EMBL" id="MBR7828920.1"/>
    </source>
</evidence>
<dbReference type="PANTHER" id="PTHR42847:SF4">
    <property type="entry name" value="ALKANESULFONATE MONOOXYGENASE-RELATED"/>
    <property type="match status" value="1"/>
</dbReference>
<evidence type="ECO:0000259" key="5">
    <source>
        <dbReference type="Pfam" id="PF00296"/>
    </source>
</evidence>
<dbReference type="Proteomes" id="UP000676325">
    <property type="component" value="Unassembled WGS sequence"/>
</dbReference>
<dbReference type="SUPFAM" id="SSF51679">
    <property type="entry name" value="Bacterial luciferase-like"/>
    <property type="match status" value="1"/>
</dbReference>
<dbReference type="PANTHER" id="PTHR42847">
    <property type="entry name" value="ALKANESULFONATE MONOOXYGENASE"/>
    <property type="match status" value="1"/>
</dbReference>
<name>A0A941E9W3_9ACTN</name>
<evidence type="ECO:0000256" key="2">
    <source>
        <dbReference type="ARBA" id="ARBA00022643"/>
    </source>
</evidence>
<evidence type="ECO:0000256" key="1">
    <source>
        <dbReference type="ARBA" id="ARBA00022630"/>
    </source>
</evidence>
<keyword evidence="4" id="KW-0503">Monooxygenase</keyword>
<keyword evidence="7" id="KW-1185">Reference proteome</keyword>
<accession>A0A941E9W3</accession>
<protein>
    <submittedName>
        <fullName evidence="6">LLM class flavin-dependent oxidoreductase</fullName>
    </submittedName>
</protein>
<proteinExistence type="predicted"/>
<keyword evidence="2" id="KW-0288">FMN</keyword>
<keyword evidence="3" id="KW-0560">Oxidoreductase</keyword>
<dbReference type="EMBL" id="JAGSOH010000070">
    <property type="protein sequence ID" value="MBR7828920.1"/>
    <property type="molecule type" value="Genomic_DNA"/>
</dbReference>
<dbReference type="GO" id="GO:0046306">
    <property type="term" value="P:alkanesulfonate catabolic process"/>
    <property type="evidence" value="ECO:0007669"/>
    <property type="project" value="TreeGrafter"/>
</dbReference>
<feature type="domain" description="Luciferase-like" evidence="5">
    <location>
        <begin position="47"/>
        <end position="272"/>
    </location>
</feature>
<keyword evidence="1" id="KW-0285">Flavoprotein</keyword>
<dbReference type="Gene3D" id="3.20.20.30">
    <property type="entry name" value="Luciferase-like domain"/>
    <property type="match status" value="1"/>
</dbReference>
<dbReference type="GO" id="GO:0008726">
    <property type="term" value="F:alkanesulfonate monooxygenase activity"/>
    <property type="evidence" value="ECO:0007669"/>
    <property type="project" value="TreeGrafter"/>
</dbReference>
<dbReference type="Pfam" id="PF00296">
    <property type="entry name" value="Bac_luciferase"/>
    <property type="match status" value="1"/>
</dbReference>
<dbReference type="InterPro" id="IPR036661">
    <property type="entry name" value="Luciferase-like_sf"/>
</dbReference>
<reference evidence="6" key="1">
    <citation type="submission" date="2021-04" db="EMBL/GenBank/DDBJ databases">
        <title>Genome based classification of Actinospica acidithermotolerans sp. nov., an actinobacterium isolated from an Indonesian hot spring.</title>
        <authorList>
            <person name="Kusuma A.B."/>
            <person name="Putra K.E."/>
            <person name="Nafisah S."/>
            <person name="Loh J."/>
            <person name="Nouioui I."/>
            <person name="Goodfellow M."/>
        </authorList>
    </citation>
    <scope>NUCLEOTIDE SEQUENCE</scope>
    <source>
        <strain evidence="6">MGRD01-02</strain>
    </source>
</reference>
<evidence type="ECO:0000256" key="4">
    <source>
        <dbReference type="ARBA" id="ARBA00023033"/>
    </source>
</evidence>
<dbReference type="RefSeq" id="WP_212520056.1">
    <property type="nucleotide sequence ID" value="NZ_JAGSOH010000070.1"/>
</dbReference>
<organism evidence="6 7">
    <name type="scientific">Actinospica acidithermotolerans</name>
    <dbReference type="NCBI Taxonomy" id="2828514"/>
    <lineage>
        <taxon>Bacteria</taxon>
        <taxon>Bacillati</taxon>
        <taxon>Actinomycetota</taxon>
        <taxon>Actinomycetes</taxon>
        <taxon>Catenulisporales</taxon>
        <taxon>Actinospicaceae</taxon>
        <taxon>Actinospica</taxon>
    </lineage>
</organism>
<evidence type="ECO:0000256" key="3">
    <source>
        <dbReference type="ARBA" id="ARBA00023002"/>
    </source>
</evidence>
<dbReference type="InterPro" id="IPR050172">
    <property type="entry name" value="SsuD_RutA_monooxygenase"/>
</dbReference>
<feature type="non-terminal residue" evidence="6">
    <location>
        <position position="1"/>
    </location>
</feature>
<evidence type="ECO:0000313" key="7">
    <source>
        <dbReference type="Proteomes" id="UP000676325"/>
    </source>
</evidence>
<gene>
    <name evidence="6" type="ORF">KDK95_21600</name>
</gene>
<dbReference type="AlphaFoldDB" id="A0A941E9W3"/>
<comment type="caution">
    <text evidence="6">The sequence shown here is derived from an EMBL/GenBank/DDBJ whole genome shotgun (WGS) entry which is preliminary data.</text>
</comment>